<evidence type="ECO:0000313" key="3">
    <source>
        <dbReference type="EMBL" id="HIU46911.1"/>
    </source>
</evidence>
<dbReference type="EMBL" id="DVNK01000039">
    <property type="protein sequence ID" value="HIU46911.1"/>
    <property type="molecule type" value="Genomic_DNA"/>
</dbReference>
<reference evidence="3" key="2">
    <citation type="journal article" date="2021" name="PeerJ">
        <title>Extensive microbial diversity within the chicken gut microbiome revealed by metagenomics and culture.</title>
        <authorList>
            <person name="Gilroy R."/>
            <person name="Ravi A."/>
            <person name="Getino M."/>
            <person name="Pursley I."/>
            <person name="Horton D.L."/>
            <person name="Alikhan N.F."/>
            <person name="Baker D."/>
            <person name="Gharbi K."/>
            <person name="Hall N."/>
            <person name="Watson M."/>
            <person name="Adriaenssens E.M."/>
            <person name="Foster-Nyarko E."/>
            <person name="Jarju S."/>
            <person name="Secka A."/>
            <person name="Antonio M."/>
            <person name="Oren A."/>
            <person name="Chaudhuri R.R."/>
            <person name="La Ragione R."/>
            <person name="Hildebrand F."/>
            <person name="Pallen M.J."/>
        </authorList>
    </citation>
    <scope>NUCLEOTIDE SEQUENCE</scope>
    <source>
        <strain evidence="3">ChiSxjej2B14-8506</strain>
    </source>
</reference>
<dbReference type="Pfam" id="PF03976">
    <property type="entry name" value="PPK2"/>
    <property type="match status" value="2"/>
</dbReference>
<feature type="domain" description="Polyphosphate kinase-2-related" evidence="2">
    <location>
        <begin position="16"/>
        <end position="234"/>
    </location>
</feature>
<dbReference type="InterPro" id="IPR022488">
    <property type="entry name" value="PPK2-related"/>
</dbReference>
<sequence>MLRDVAKASAMDADTLKALRAEQGTRLMLLQQQVRAAKIPVIVLFEGWDASGKGSMIGELIRNLDPRGFKVFTLDVDDPAEERYPYMHRYWNVVPLYGNMAILDGSWYRGVADPEVRPGHKELERRYGQIIDFEKQLADDGYVILKFFLHITRKEQKQRFEALEDSAETRWRVTKQDWKHNKEYDELLAAYDEMLERTDKPWAPWTAIHATDRRLVASQVYSVVISALDAALRQKEADAARRKDQDKSAKQAKADAKADAKSDAKSEAKPAAAPALPTRETVARESGARLMAMPRLRDIDLKHEVADEQYRAELKDAQQRLGELHNRLYQKKMPVVLGFEGWDAAGKGGAIKRLTRALDPRGFEVVPTAAPSPVELNHQYLWRFWRALPKDGHITIFDRTWYGRVMVERIEGFARPDQWLRAYTEINQFERSLTEWGAVVLKFWLHIDPDEQLRRFTDRQQTPEKQWKITDEDWRNRDKWPQYEEAVDQMLSLTSSVDAPWIIVESNDKRYARLKVLESVITALEERL</sequence>
<dbReference type="Gene3D" id="3.40.50.300">
    <property type="entry name" value="P-loop containing nucleotide triphosphate hydrolases"/>
    <property type="match status" value="2"/>
</dbReference>
<dbReference type="SUPFAM" id="SSF52540">
    <property type="entry name" value="P-loop containing nucleoside triphosphate hydrolases"/>
    <property type="match status" value="2"/>
</dbReference>
<comment type="caution">
    <text evidence="3">The sequence shown here is derived from an EMBL/GenBank/DDBJ whole genome shotgun (WGS) entry which is preliminary data.</text>
</comment>
<accession>A0A9D1S4T9</accession>
<feature type="compositionally biased region" description="Basic and acidic residues" evidence="1">
    <location>
        <begin position="239"/>
        <end position="268"/>
    </location>
</feature>
<feature type="region of interest" description="Disordered" evidence="1">
    <location>
        <begin position="239"/>
        <end position="284"/>
    </location>
</feature>
<evidence type="ECO:0000256" key="1">
    <source>
        <dbReference type="SAM" id="MobiDB-lite"/>
    </source>
</evidence>
<dbReference type="Proteomes" id="UP000824123">
    <property type="component" value="Unassembled WGS sequence"/>
</dbReference>
<gene>
    <name evidence="3" type="ORF">IAC59_06595</name>
</gene>
<dbReference type="PANTHER" id="PTHR34383:SF3">
    <property type="entry name" value="POLYPHOSPHATE:AMP PHOSPHOTRANSFERASE"/>
    <property type="match status" value="1"/>
</dbReference>
<organism evidence="3 4">
    <name type="scientific">Candidatus Fimadaptatus faecigallinarum</name>
    <dbReference type="NCBI Taxonomy" id="2840814"/>
    <lineage>
        <taxon>Bacteria</taxon>
        <taxon>Bacillati</taxon>
        <taxon>Bacillota</taxon>
        <taxon>Clostridia</taxon>
        <taxon>Eubacteriales</taxon>
        <taxon>Candidatus Fimadaptatus</taxon>
    </lineage>
</organism>
<dbReference type="PANTHER" id="PTHR34383">
    <property type="entry name" value="POLYPHOSPHATE:AMP PHOSPHOTRANSFERASE-RELATED"/>
    <property type="match status" value="1"/>
</dbReference>
<evidence type="ECO:0000313" key="4">
    <source>
        <dbReference type="Proteomes" id="UP000824123"/>
    </source>
</evidence>
<reference evidence="3" key="1">
    <citation type="submission" date="2020-10" db="EMBL/GenBank/DDBJ databases">
        <authorList>
            <person name="Gilroy R."/>
        </authorList>
    </citation>
    <scope>NUCLEOTIDE SEQUENCE</scope>
    <source>
        <strain evidence="3">ChiSxjej2B14-8506</strain>
    </source>
</reference>
<dbReference type="AlphaFoldDB" id="A0A9D1S4T9"/>
<evidence type="ECO:0000259" key="2">
    <source>
        <dbReference type="Pfam" id="PF03976"/>
    </source>
</evidence>
<dbReference type="InterPro" id="IPR027417">
    <property type="entry name" value="P-loop_NTPase"/>
</dbReference>
<name>A0A9D1S4T9_9FIRM</name>
<proteinExistence type="predicted"/>
<feature type="domain" description="Polyphosphate kinase-2-related" evidence="2">
    <location>
        <begin position="306"/>
        <end position="526"/>
    </location>
</feature>
<protein>
    <submittedName>
        <fullName evidence="3">Phosphate--AMP phosphotransferase</fullName>
    </submittedName>
</protein>